<evidence type="ECO:0000256" key="1">
    <source>
        <dbReference type="ARBA" id="ARBA00023015"/>
    </source>
</evidence>
<accession>A0ABU7KYL6</accession>
<name>A0ABU7KYL6_9ACTN</name>
<sequence>MTDTAPAGRRDAFDSGCPSRTILNHVASRWGTLILTGLLEGPQRFHVIRDRVDGISEKMLSQNLRVLAFDGLVAREVEPSSPPKVTYSLTPLGTELAGHMSSLLGWITLRTDEILAAQERHGEG</sequence>
<dbReference type="InterPro" id="IPR036388">
    <property type="entry name" value="WH-like_DNA-bd_sf"/>
</dbReference>
<evidence type="ECO:0000259" key="4">
    <source>
        <dbReference type="PROSITE" id="PS51118"/>
    </source>
</evidence>
<dbReference type="EMBL" id="JAUUCC010000098">
    <property type="protein sequence ID" value="MEE2054172.1"/>
    <property type="molecule type" value="Genomic_DNA"/>
</dbReference>
<dbReference type="PANTHER" id="PTHR33204:SF37">
    <property type="entry name" value="HTH-TYPE TRANSCRIPTIONAL REGULATOR YODB"/>
    <property type="match status" value="1"/>
</dbReference>
<evidence type="ECO:0000313" key="6">
    <source>
        <dbReference type="Proteomes" id="UP001348641"/>
    </source>
</evidence>
<proteinExistence type="predicted"/>
<dbReference type="Pfam" id="PF01638">
    <property type="entry name" value="HxlR"/>
    <property type="match status" value="1"/>
</dbReference>
<keyword evidence="1" id="KW-0805">Transcription regulation</keyword>
<dbReference type="Proteomes" id="UP001348641">
    <property type="component" value="Unassembled WGS sequence"/>
</dbReference>
<feature type="domain" description="HTH hxlR-type" evidence="4">
    <location>
        <begin position="17"/>
        <end position="115"/>
    </location>
</feature>
<dbReference type="Gene3D" id="1.10.10.10">
    <property type="entry name" value="Winged helix-like DNA-binding domain superfamily/Winged helix DNA-binding domain"/>
    <property type="match status" value="1"/>
</dbReference>
<reference evidence="5 6" key="1">
    <citation type="submission" date="2023-07" db="EMBL/GenBank/DDBJ databases">
        <authorList>
            <person name="Girao M."/>
            <person name="Carvalho M.F."/>
        </authorList>
    </citation>
    <scope>NUCLEOTIDE SEQUENCE [LARGE SCALE GENOMIC DNA]</scope>
    <source>
        <strain evidence="5 6">66/93</strain>
    </source>
</reference>
<dbReference type="InterPro" id="IPR002577">
    <property type="entry name" value="HTH_HxlR"/>
</dbReference>
<evidence type="ECO:0000313" key="5">
    <source>
        <dbReference type="EMBL" id="MEE2054172.1"/>
    </source>
</evidence>
<evidence type="ECO:0000256" key="2">
    <source>
        <dbReference type="ARBA" id="ARBA00023125"/>
    </source>
</evidence>
<comment type="caution">
    <text evidence="5">The sequence shown here is derived from an EMBL/GenBank/DDBJ whole genome shotgun (WGS) entry which is preliminary data.</text>
</comment>
<evidence type="ECO:0000256" key="3">
    <source>
        <dbReference type="ARBA" id="ARBA00023163"/>
    </source>
</evidence>
<keyword evidence="3" id="KW-0804">Transcription</keyword>
<dbReference type="PROSITE" id="PS51118">
    <property type="entry name" value="HTH_HXLR"/>
    <property type="match status" value="1"/>
</dbReference>
<keyword evidence="2" id="KW-0238">DNA-binding</keyword>
<dbReference type="InterPro" id="IPR036390">
    <property type="entry name" value="WH_DNA-bd_sf"/>
</dbReference>
<organism evidence="5 6">
    <name type="scientific">Nocardiopsis tropica</name>
    <dbReference type="NCBI Taxonomy" id="109330"/>
    <lineage>
        <taxon>Bacteria</taxon>
        <taxon>Bacillati</taxon>
        <taxon>Actinomycetota</taxon>
        <taxon>Actinomycetes</taxon>
        <taxon>Streptosporangiales</taxon>
        <taxon>Nocardiopsidaceae</taxon>
        <taxon>Nocardiopsis</taxon>
    </lineage>
</organism>
<protein>
    <submittedName>
        <fullName evidence="5">Helix-turn-helix domain-containing protein</fullName>
    </submittedName>
</protein>
<dbReference type="RefSeq" id="WP_330161038.1">
    <property type="nucleotide sequence ID" value="NZ_BAAAJA010000010.1"/>
</dbReference>
<dbReference type="PANTHER" id="PTHR33204">
    <property type="entry name" value="TRANSCRIPTIONAL REGULATOR, MARR FAMILY"/>
    <property type="match status" value="1"/>
</dbReference>
<dbReference type="SUPFAM" id="SSF46785">
    <property type="entry name" value="Winged helix' DNA-binding domain"/>
    <property type="match status" value="1"/>
</dbReference>
<gene>
    <name evidence="5" type="ORF">Q8A49_27100</name>
</gene>